<dbReference type="AlphaFoldDB" id="A0A9Q3Z8C4"/>
<evidence type="ECO:0000313" key="2">
    <source>
        <dbReference type="Proteomes" id="UP001108029"/>
    </source>
</evidence>
<keyword evidence="2" id="KW-1185">Reference proteome</keyword>
<organism evidence="1 2">
    <name type="scientific">Streptomyces guryensis</name>
    <dbReference type="NCBI Taxonomy" id="2886947"/>
    <lineage>
        <taxon>Bacteria</taxon>
        <taxon>Bacillati</taxon>
        <taxon>Actinomycetota</taxon>
        <taxon>Actinomycetes</taxon>
        <taxon>Kitasatosporales</taxon>
        <taxon>Streptomycetaceae</taxon>
        <taxon>Streptomyces</taxon>
    </lineage>
</organism>
<sequence length="166" mass="17541">MLPATHPVRLLADTCSEPVLPGTAVLRMETTARRTGTFDGAWWPRTRDLKSQLSGLLTALAARLGPIARVGLDASDWDGSPGHLFVDGHMVRIDWSAVGDNTMIVTRGDQDHFLFLVIPPGAGTGPARAAMAMAVQDDNAVSAERILAATGITRADRSDVAQSSPG</sequence>
<protein>
    <submittedName>
        <fullName evidence="1">DUF5994 family protein</fullName>
    </submittedName>
</protein>
<dbReference type="EMBL" id="JAJSBI010000007">
    <property type="protein sequence ID" value="MCD9875412.1"/>
    <property type="molecule type" value="Genomic_DNA"/>
</dbReference>
<accession>A0A9Q3Z8C4</accession>
<dbReference type="Proteomes" id="UP001108029">
    <property type="component" value="Unassembled WGS sequence"/>
</dbReference>
<proteinExistence type="predicted"/>
<dbReference type="RefSeq" id="WP_232649519.1">
    <property type="nucleotide sequence ID" value="NZ_JAJSBI010000007.1"/>
</dbReference>
<comment type="caution">
    <text evidence="1">The sequence shown here is derived from an EMBL/GenBank/DDBJ whole genome shotgun (WGS) entry which is preliminary data.</text>
</comment>
<dbReference type="Pfam" id="PF19457">
    <property type="entry name" value="DUF5994"/>
    <property type="match status" value="1"/>
</dbReference>
<gene>
    <name evidence="1" type="ORF">LJ657_17410</name>
</gene>
<reference evidence="1" key="1">
    <citation type="submission" date="2021-12" db="EMBL/GenBank/DDBJ databases">
        <authorList>
            <person name="Lee J.-H."/>
            <person name="Kim S.-B."/>
        </authorList>
    </citation>
    <scope>NUCLEOTIDE SEQUENCE</scope>
    <source>
        <strain evidence="1">NR30</strain>
    </source>
</reference>
<dbReference type="InterPro" id="IPR046036">
    <property type="entry name" value="DUF5994"/>
</dbReference>
<name>A0A9Q3Z8C4_9ACTN</name>
<evidence type="ECO:0000313" key="1">
    <source>
        <dbReference type="EMBL" id="MCD9875412.1"/>
    </source>
</evidence>